<dbReference type="GeneID" id="5479774"/>
<reference evidence="5" key="3">
    <citation type="journal article" date="2021" name="Int. J. Parasitol.">
        <title>Comparative analysis of gene expression between Babesia bovis blood stages and kinetes allowed by improved genome annotation.</title>
        <authorList>
            <person name="Ueti M.W."/>
            <person name="Johnson W.C."/>
            <person name="Kappmeyer L.S."/>
            <person name="Herndon D.R."/>
            <person name="Mousel M.R."/>
            <person name="Reif K.E."/>
            <person name="Taus N.S."/>
            <person name="Ifeonu O.O."/>
            <person name="Silva J.C."/>
            <person name="Suarez C.E."/>
            <person name="Brayton K.A."/>
        </authorList>
    </citation>
    <scope>NUCLEOTIDE SEQUENCE [LARGE SCALE GENOMIC DNA]</scope>
</reference>
<evidence type="ECO:0000256" key="1">
    <source>
        <dbReference type="ARBA" id="ARBA00010322"/>
    </source>
</evidence>
<keyword evidence="3" id="KW-0067">ATP-binding</keyword>
<evidence type="ECO:0000313" key="5">
    <source>
        <dbReference type="Proteomes" id="UP000002173"/>
    </source>
</evidence>
<dbReference type="PANTHER" id="PTHR12169:SF6">
    <property type="entry name" value="AFG1-LIKE ATPASE"/>
    <property type="match status" value="1"/>
</dbReference>
<dbReference type="GO" id="GO:0005739">
    <property type="term" value="C:mitochondrion"/>
    <property type="evidence" value="ECO:0007669"/>
    <property type="project" value="TreeGrafter"/>
</dbReference>
<evidence type="ECO:0000256" key="3">
    <source>
        <dbReference type="ARBA" id="ARBA00022840"/>
    </source>
</evidence>
<name>A7AN23_BABBO</name>
<dbReference type="KEGG" id="bbo:BBOV_III003940"/>
<evidence type="ECO:0000313" key="4">
    <source>
        <dbReference type="EMBL" id="EDO07957.1"/>
    </source>
</evidence>
<dbReference type="RefSeq" id="XP_001611525.1">
    <property type="nucleotide sequence ID" value="XM_001611475.1"/>
</dbReference>
<dbReference type="Gene3D" id="3.40.50.300">
    <property type="entry name" value="P-loop containing nucleotide triphosphate hydrolases"/>
    <property type="match status" value="1"/>
</dbReference>
<dbReference type="SUPFAM" id="SSF52540">
    <property type="entry name" value="P-loop containing nucleoside triphosphate hydrolases"/>
    <property type="match status" value="1"/>
</dbReference>
<dbReference type="NCBIfam" id="NF040713">
    <property type="entry name" value="ZapE"/>
    <property type="match status" value="1"/>
</dbReference>
<dbReference type="GO" id="GO:0016887">
    <property type="term" value="F:ATP hydrolysis activity"/>
    <property type="evidence" value="ECO:0007669"/>
    <property type="project" value="InterPro"/>
</dbReference>
<dbReference type="InterPro" id="IPR005654">
    <property type="entry name" value="ATPase_AFG1-like"/>
</dbReference>
<sequence>MCLPQWLKTLRIPLEKLTTSQRELCIRLDGIRANLERKPQETGWFTFTKRAQSQPVTRGLYIYGGVGQGKTMLMDAFYRQVDSTKTRLHFHEFMIRVQRHLHEMKGTTDGDMMALVARQVVGDVKLLCLDEFFVNHISDAMILKPLFERLFKMGIVVICTSNRPPDDLYLGGLNRDRFLPFIPLLKTQCDLFNLQAHDFRQQGNHIQPGTDIDRVYFVNPEDSDEQAFLAFKSCNSRQPIEADRLLKISELRSLKVPFCSGKEAYFRFSTLCGSGDSVDQGKKEVSLGTEAFVVLAKTFRSIWVSQVPQFDASNSTDGRLRSFMLLIDVLYEHNTRLVLSAKVPLLRLFGMVGVVKIAEEFQLKLTKVYLSTYDLSVKYGHQLDRDGFKQLGTSLGISDVQAGLLFDAMLLPSAETLAVERLWDICENHRLLMRGQECKTTHLYRFDVKDESAQENEFMCSRALSRLFHMSSAAYLQAHRTLSRED</sequence>
<dbReference type="GO" id="GO:0005524">
    <property type="term" value="F:ATP binding"/>
    <property type="evidence" value="ECO:0007669"/>
    <property type="project" value="UniProtKB-KW"/>
</dbReference>
<comment type="similarity">
    <text evidence="1">Belongs to the AFG1 ATPase family.</text>
</comment>
<organism evidence="4 5">
    <name type="scientific">Babesia bovis</name>
    <dbReference type="NCBI Taxonomy" id="5865"/>
    <lineage>
        <taxon>Eukaryota</taxon>
        <taxon>Sar</taxon>
        <taxon>Alveolata</taxon>
        <taxon>Apicomplexa</taxon>
        <taxon>Aconoidasida</taxon>
        <taxon>Piroplasmida</taxon>
        <taxon>Babesiidae</taxon>
        <taxon>Babesia</taxon>
    </lineage>
</organism>
<dbReference type="eggNOG" id="KOG2383">
    <property type="taxonomic scope" value="Eukaryota"/>
</dbReference>
<dbReference type="VEuPathDB" id="PiroplasmaDB:BBOV_III003940"/>
<dbReference type="Proteomes" id="UP000002173">
    <property type="component" value="Unassembled WGS sequence"/>
</dbReference>
<gene>
    <name evidence="4" type="ORF">BBOV_III003940</name>
</gene>
<proteinExistence type="inferred from homology"/>
<dbReference type="FunCoup" id="A7AN23">
    <property type="interactions" value="78"/>
</dbReference>
<reference evidence="5" key="2">
    <citation type="journal article" date="2020" name="Data Brief">
        <title>Transcriptome dataset of Babesia bovis life stages within vertebrate and invertebrate hosts.</title>
        <authorList>
            <person name="Ueti M.W."/>
            <person name="Johnson W.C."/>
            <person name="Kappmeyer L.S."/>
            <person name="Herndon D.R."/>
            <person name="Mousel M.R."/>
            <person name="Reif K.E."/>
            <person name="Taus N.S."/>
            <person name="Ifeonu O.O."/>
            <person name="Silva J.C."/>
            <person name="Suarez C.E."/>
            <person name="Brayton K.A."/>
        </authorList>
    </citation>
    <scope>NUCLEOTIDE SEQUENCE [LARGE SCALE GENOMIC DNA]</scope>
</reference>
<dbReference type="PANTHER" id="PTHR12169">
    <property type="entry name" value="ATPASE N2B"/>
    <property type="match status" value="1"/>
</dbReference>
<accession>A7AN23</accession>
<dbReference type="InParanoid" id="A7AN23"/>
<keyword evidence="5" id="KW-1185">Reference proteome</keyword>
<dbReference type="AlphaFoldDB" id="A7AN23"/>
<dbReference type="OMA" id="DAMILKE"/>
<comment type="caution">
    <text evidence="4">The sequence shown here is derived from an EMBL/GenBank/DDBJ whole genome shotgun (WGS) entry which is preliminary data.</text>
</comment>
<evidence type="ECO:0000256" key="2">
    <source>
        <dbReference type="ARBA" id="ARBA00022741"/>
    </source>
</evidence>
<dbReference type="Pfam" id="PF03969">
    <property type="entry name" value="AFG1_ATPase"/>
    <property type="match status" value="1"/>
</dbReference>
<dbReference type="InterPro" id="IPR027417">
    <property type="entry name" value="P-loop_NTPase"/>
</dbReference>
<dbReference type="EMBL" id="AAXT01000001">
    <property type="protein sequence ID" value="EDO07957.1"/>
    <property type="molecule type" value="Genomic_DNA"/>
</dbReference>
<keyword evidence="2" id="KW-0547">Nucleotide-binding</keyword>
<protein>
    <submittedName>
        <fullName evidence="4">ATPase, AFG1 family protein</fullName>
    </submittedName>
</protein>
<reference evidence="4 5" key="1">
    <citation type="journal article" date="2007" name="PLoS Pathog.">
        <title>Genome sequence of Babesia bovis and comparative analysis of apicomplexan hemoprotozoa.</title>
        <authorList>
            <person name="Brayton K.A."/>
            <person name="Lau A.O.T."/>
            <person name="Herndon D.R."/>
            <person name="Hannick L."/>
            <person name="Kappmeyer L.S."/>
            <person name="Berens S.J."/>
            <person name="Bidwell S.L."/>
            <person name="Brown W.C."/>
            <person name="Crabtree J."/>
            <person name="Fadrosh D."/>
            <person name="Feldblum T."/>
            <person name="Forberger H.A."/>
            <person name="Haas B.J."/>
            <person name="Howell J.M."/>
            <person name="Khouri H."/>
            <person name="Koo H."/>
            <person name="Mann D.J."/>
            <person name="Norimine J."/>
            <person name="Paulsen I.T."/>
            <person name="Radune D."/>
            <person name="Ren Q."/>
            <person name="Smith R.K. Jr."/>
            <person name="Suarez C.E."/>
            <person name="White O."/>
            <person name="Wortman J.R."/>
            <person name="Knowles D.P. Jr."/>
            <person name="McElwain T.F."/>
            <person name="Nene V.M."/>
        </authorList>
    </citation>
    <scope>NUCLEOTIDE SEQUENCE [LARGE SCALE GENOMIC DNA]</scope>
    <source>
        <strain evidence="4">T2Bo</strain>
    </source>
</reference>